<keyword evidence="1" id="KW-1133">Transmembrane helix</keyword>
<keyword evidence="5" id="KW-1185">Reference proteome</keyword>
<feature type="transmembrane region" description="Helical" evidence="1">
    <location>
        <begin position="95"/>
        <end position="113"/>
    </location>
</feature>
<dbReference type="Proteomes" id="UP000430634">
    <property type="component" value="Unassembled WGS sequence"/>
</dbReference>
<reference evidence="5" key="2">
    <citation type="journal article" date="2019" name="Int. J. Syst. Evol. Microbiol.">
        <title>The Global Catalogue of Microorganisms (GCM) 10K type strain sequencing project: providing services to taxonomists for standard genome sequencing and annotation.</title>
        <authorList>
            <consortium name="The Broad Institute Genomics Platform"/>
            <consortium name="The Broad Institute Genome Sequencing Center for Infectious Disease"/>
            <person name="Wu L."/>
            <person name="Ma J."/>
        </authorList>
    </citation>
    <scope>NUCLEOTIDE SEQUENCE [LARGE SCALE GENOMIC DNA]</scope>
    <source>
        <strain evidence="5">CGMCC 1.15931</strain>
    </source>
</reference>
<feature type="transmembrane region" description="Helical" evidence="1">
    <location>
        <begin position="63"/>
        <end position="83"/>
    </location>
</feature>
<dbReference type="OrthoDB" id="8907702at2"/>
<reference evidence="2" key="1">
    <citation type="journal article" date="2014" name="Int. J. Syst. Evol. Microbiol.">
        <title>Complete genome of a new Firmicutes species belonging to the dominant human colonic microbiota ('Ruminococcus bicirculans') reveals two chromosomes and a selective capacity to utilize plant glucans.</title>
        <authorList>
            <consortium name="NISC Comparative Sequencing Program"/>
            <person name="Wegmann U."/>
            <person name="Louis P."/>
            <person name="Goesmann A."/>
            <person name="Henrissat B."/>
            <person name="Duncan S.H."/>
            <person name="Flint H.J."/>
        </authorList>
    </citation>
    <scope>NUCLEOTIDE SEQUENCE</scope>
    <source>
        <strain evidence="2">CGMCC 1.15931</strain>
    </source>
</reference>
<feature type="transmembrane region" description="Helical" evidence="1">
    <location>
        <begin position="40"/>
        <end position="57"/>
    </location>
</feature>
<dbReference type="EMBL" id="WNKZ01000003">
    <property type="protein sequence ID" value="MTV51558.1"/>
    <property type="molecule type" value="Genomic_DNA"/>
</dbReference>
<protein>
    <submittedName>
        <fullName evidence="3">Uncharacterized protein</fullName>
    </submittedName>
</protein>
<evidence type="ECO:0000313" key="2">
    <source>
        <dbReference type="EMBL" id="GGB89992.1"/>
    </source>
</evidence>
<feature type="transmembrane region" description="Helical" evidence="1">
    <location>
        <begin position="157"/>
        <end position="174"/>
    </location>
</feature>
<dbReference type="RefSeq" id="WP_155468913.1">
    <property type="nucleotide sequence ID" value="NZ_BMKG01000003.1"/>
</dbReference>
<reference evidence="2" key="4">
    <citation type="submission" date="2024-05" db="EMBL/GenBank/DDBJ databases">
        <authorList>
            <person name="Sun Q."/>
            <person name="Zhou Y."/>
        </authorList>
    </citation>
    <scope>NUCLEOTIDE SEQUENCE</scope>
    <source>
        <strain evidence="2">CGMCC 1.15931</strain>
    </source>
</reference>
<evidence type="ECO:0000256" key="1">
    <source>
        <dbReference type="SAM" id="Phobius"/>
    </source>
</evidence>
<feature type="transmembrane region" description="Helical" evidence="1">
    <location>
        <begin position="186"/>
        <end position="203"/>
    </location>
</feature>
<gene>
    <name evidence="2" type="ORF">GCM10011572_10070</name>
    <name evidence="3" type="ORF">GM672_02305</name>
</gene>
<keyword evidence="1" id="KW-0812">Transmembrane</keyword>
<organism evidence="3 4">
    <name type="scientific">Pseudoduganella buxea</name>
    <dbReference type="NCBI Taxonomy" id="1949069"/>
    <lineage>
        <taxon>Bacteria</taxon>
        <taxon>Pseudomonadati</taxon>
        <taxon>Pseudomonadota</taxon>
        <taxon>Betaproteobacteria</taxon>
        <taxon>Burkholderiales</taxon>
        <taxon>Oxalobacteraceae</taxon>
        <taxon>Telluria group</taxon>
        <taxon>Pseudoduganella</taxon>
    </lineage>
</organism>
<feature type="transmembrane region" description="Helical" evidence="1">
    <location>
        <begin position="6"/>
        <end position="28"/>
    </location>
</feature>
<dbReference type="EMBL" id="BMKG01000003">
    <property type="protein sequence ID" value="GGB89992.1"/>
    <property type="molecule type" value="Genomic_DNA"/>
</dbReference>
<reference evidence="3 4" key="3">
    <citation type="submission" date="2019-11" db="EMBL/GenBank/DDBJ databases">
        <title>Type strains purchased from KCTC, JCM and DSMZ.</title>
        <authorList>
            <person name="Lu H."/>
        </authorList>
    </citation>
    <scope>NUCLEOTIDE SEQUENCE [LARGE SCALE GENOMIC DNA]</scope>
    <source>
        <strain evidence="3 4">KCTC 52429</strain>
    </source>
</reference>
<keyword evidence="1" id="KW-0472">Membrane</keyword>
<name>A0A6I3SR46_9BURK</name>
<dbReference type="AlphaFoldDB" id="A0A6I3SR46"/>
<evidence type="ECO:0000313" key="5">
    <source>
        <dbReference type="Proteomes" id="UP000622638"/>
    </source>
</evidence>
<feature type="transmembrane region" description="Helical" evidence="1">
    <location>
        <begin position="125"/>
        <end position="150"/>
    </location>
</feature>
<accession>A0A6I3SR46</accession>
<proteinExistence type="predicted"/>
<evidence type="ECO:0000313" key="4">
    <source>
        <dbReference type="Proteomes" id="UP000430634"/>
    </source>
</evidence>
<sequence>MSLPDLAWQVMYGRLAWAIVAATVLLAPLPAARTLSGRRFAALLAGLAALFLLPGAASPAHWLGLAFQYPSGLLVACCVLQLLRSRRPARNDTAVMSPVLASVIVAAGTILYLDAMGLLTQGYYYMGFGPAGAPALAVLGALGCVAAIVAERARTQAVALLAAILLFSLLRLPTGNLWDALLDPFLWAWAIVTLAVLAVRRAARHGAVAAPVQAPAPLLVPDAVGVTIEHSSTIKEHVSGS</sequence>
<evidence type="ECO:0000313" key="3">
    <source>
        <dbReference type="EMBL" id="MTV51558.1"/>
    </source>
</evidence>
<comment type="caution">
    <text evidence="3">The sequence shown here is derived from an EMBL/GenBank/DDBJ whole genome shotgun (WGS) entry which is preliminary data.</text>
</comment>
<dbReference type="Proteomes" id="UP000622638">
    <property type="component" value="Unassembled WGS sequence"/>
</dbReference>